<comment type="similarity">
    <text evidence="7">Belongs to the DHHC palmitoyltransferase family.</text>
</comment>
<organism evidence="10 11">
    <name type="scientific">Bodo saltans</name>
    <name type="common">Flagellated protozoan</name>
    <dbReference type="NCBI Taxonomy" id="75058"/>
    <lineage>
        <taxon>Eukaryota</taxon>
        <taxon>Discoba</taxon>
        <taxon>Euglenozoa</taxon>
        <taxon>Kinetoplastea</taxon>
        <taxon>Metakinetoplastina</taxon>
        <taxon>Eubodonida</taxon>
        <taxon>Bodonidae</taxon>
        <taxon>Bodo</taxon>
    </lineage>
</organism>
<proteinExistence type="inferred from homology"/>
<evidence type="ECO:0000256" key="3">
    <source>
        <dbReference type="ARBA" id="ARBA00022692"/>
    </source>
</evidence>
<keyword evidence="2 7" id="KW-0808">Transferase</keyword>
<feature type="transmembrane region" description="Helical" evidence="7">
    <location>
        <begin position="21"/>
        <end position="50"/>
    </location>
</feature>
<evidence type="ECO:0000256" key="6">
    <source>
        <dbReference type="ARBA" id="ARBA00023315"/>
    </source>
</evidence>
<dbReference type="Proteomes" id="UP000051952">
    <property type="component" value="Unassembled WGS sequence"/>
</dbReference>
<evidence type="ECO:0000256" key="2">
    <source>
        <dbReference type="ARBA" id="ARBA00022679"/>
    </source>
</evidence>
<comment type="catalytic activity">
    <reaction evidence="7">
        <text>L-cysteinyl-[protein] + hexadecanoyl-CoA = S-hexadecanoyl-L-cysteinyl-[protein] + CoA</text>
        <dbReference type="Rhea" id="RHEA:36683"/>
        <dbReference type="Rhea" id="RHEA-COMP:10131"/>
        <dbReference type="Rhea" id="RHEA-COMP:11032"/>
        <dbReference type="ChEBI" id="CHEBI:29950"/>
        <dbReference type="ChEBI" id="CHEBI:57287"/>
        <dbReference type="ChEBI" id="CHEBI:57379"/>
        <dbReference type="ChEBI" id="CHEBI:74151"/>
        <dbReference type="EC" id="2.3.1.225"/>
    </reaction>
</comment>
<dbReference type="GO" id="GO:0016020">
    <property type="term" value="C:membrane"/>
    <property type="evidence" value="ECO:0007669"/>
    <property type="project" value="UniProtKB-SubCell"/>
</dbReference>
<dbReference type="InterPro" id="IPR039859">
    <property type="entry name" value="PFA4/ZDH16/20/ERF2-like"/>
</dbReference>
<dbReference type="AlphaFoldDB" id="A0A0S4INF4"/>
<keyword evidence="11" id="KW-1185">Reference proteome</keyword>
<keyword evidence="5 7" id="KW-0472">Membrane</keyword>
<comment type="subcellular location">
    <subcellularLocation>
        <location evidence="1">Membrane</location>
        <topology evidence="1">Multi-pass membrane protein</topology>
    </subcellularLocation>
</comment>
<evidence type="ECO:0000313" key="11">
    <source>
        <dbReference type="Proteomes" id="UP000051952"/>
    </source>
</evidence>
<keyword evidence="6 7" id="KW-0012">Acyltransferase</keyword>
<dbReference type="InterPro" id="IPR001594">
    <property type="entry name" value="Palmitoyltrfase_DHHC"/>
</dbReference>
<keyword evidence="4 7" id="KW-1133">Transmembrane helix</keyword>
<evidence type="ECO:0000259" key="9">
    <source>
        <dbReference type="Pfam" id="PF01529"/>
    </source>
</evidence>
<keyword evidence="3 7" id="KW-0812">Transmembrane</keyword>
<evidence type="ECO:0000313" key="10">
    <source>
        <dbReference type="EMBL" id="CUE60000.1"/>
    </source>
</evidence>
<dbReference type="PROSITE" id="PS50216">
    <property type="entry name" value="DHHC"/>
    <property type="match status" value="1"/>
</dbReference>
<feature type="domain" description="Palmitoyltransferase DHHC" evidence="9">
    <location>
        <begin position="149"/>
        <end position="200"/>
    </location>
</feature>
<feature type="region of interest" description="Disordered" evidence="8">
    <location>
        <begin position="483"/>
        <end position="514"/>
    </location>
</feature>
<dbReference type="OrthoDB" id="9909019at2759"/>
<feature type="transmembrane region" description="Helical" evidence="7">
    <location>
        <begin position="185"/>
        <end position="204"/>
    </location>
</feature>
<evidence type="ECO:0000256" key="5">
    <source>
        <dbReference type="ARBA" id="ARBA00023136"/>
    </source>
</evidence>
<name>A0A0S4INF4_BODSA</name>
<evidence type="ECO:0000256" key="8">
    <source>
        <dbReference type="SAM" id="MobiDB-lite"/>
    </source>
</evidence>
<accession>A0A0S4INF4</accession>
<evidence type="ECO:0000256" key="1">
    <source>
        <dbReference type="ARBA" id="ARBA00004141"/>
    </source>
</evidence>
<comment type="domain">
    <text evidence="7">The DHHC domain is required for palmitoyltransferase activity.</text>
</comment>
<dbReference type="VEuPathDB" id="TriTrypDB:BSAL_49460"/>
<evidence type="ECO:0000256" key="4">
    <source>
        <dbReference type="ARBA" id="ARBA00022989"/>
    </source>
</evidence>
<dbReference type="PANTHER" id="PTHR12246">
    <property type="entry name" value="PALMITOYLTRANSFERASE ZDHHC16"/>
    <property type="match status" value="1"/>
</dbReference>
<evidence type="ECO:0000256" key="7">
    <source>
        <dbReference type="RuleBase" id="RU079119"/>
    </source>
</evidence>
<dbReference type="EMBL" id="CYKH01000018">
    <property type="protein sequence ID" value="CUE60000.1"/>
    <property type="molecule type" value="Genomic_DNA"/>
</dbReference>
<feature type="transmembrane region" description="Helical" evidence="7">
    <location>
        <begin position="91"/>
        <end position="111"/>
    </location>
</feature>
<dbReference type="GO" id="GO:0019706">
    <property type="term" value="F:protein-cysteine S-palmitoyltransferase activity"/>
    <property type="evidence" value="ECO:0007669"/>
    <property type="project" value="UniProtKB-EC"/>
</dbReference>
<dbReference type="Pfam" id="PF01529">
    <property type="entry name" value="DHHC"/>
    <property type="match status" value="1"/>
</dbReference>
<gene>
    <name evidence="10" type="ORF">BSAL_49460</name>
</gene>
<reference evidence="11" key="1">
    <citation type="submission" date="2015-09" db="EMBL/GenBank/DDBJ databases">
        <authorList>
            <consortium name="Pathogen Informatics"/>
        </authorList>
    </citation>
    <scope>NUCLEOTIDE SEQUENCE [LARGE SCALE GENOMIC DNA]</scope>
    <source>
        <strain evidence="11">Lake Konstanz</strain>
    </source>
</reference>
<dbReference type="EC" id="2.3.1.225" evidence="7"/>
<protein>
    <recommendedName>
        <fullName evidence="7">Palmitoyltransferase</fullName>
        <ecNumber evidence="7">2.3.1.225</ecNumber>
    </recommendedName>
</protein>
<sequence length="514" mass="56386">MQKRLFSSITFRRALIVCLNNVGCCVSNSFGLAIIVLAAVLISAVIVVHVHLAIPILYPRELFPVIVVHVHLAIPILYPRELFPVQHWASLAMVAWISFNVVFNYCCALSVDPNQISQVEWSNSEHLAATAASRRCSLCPPELAGAAGRRPPRARHCFMCGRCVQKLDHHCPWINNCVGHANQRYFILFLTYLLIGTAFCGGQVTHLKGVMKLSTGYEIPGMQRAGGGVYAMPGSATSLSSSSSPVRGTSSFVVKKEKTGDGTNDRGTATVAPLPLPSRASRSFFANVVVERDATLAEPSTFDAAPHNNSDSNATMQYTFTVHQVNAMDSTLVLFMQVLCLVIFVAMLGFVGWCGYLLLSNQTAMEYPLHREEKKRWMAALTSSWHRGRTTQRAVPYRPPYDLGRFHNVIQVFATRGDQWSTRALLDTRGVSMRGSVGQWLMILWATLPSLQLLALDGMVWPRWDGGSGSLTALLQRSSASSSIDLGDASKGSDEEAMMSEVRRGGTSRPASYV</sequence>
<feature type="transmembrane region" description="Helical" evidence="7">
    <location>
        <begin position="332"/>
        <end position="359"/>
    </location>
</feature>